<dbReference type="Proteomes" id="UP000235034">
    <property type="component" value="Unassembled WGS sequence"/>
</dbReference>
<gene>
    <name evidence="6" type="ORF">Uis4E_1473</name>
</gene>
<organism evidence="6 7">
    <name type="scientific">Bifidobacterium parmae</name>
    <dbReference type="NCBI Taxonomy" id="361854"/>
    <lineage>
        <taxon>Bacteria</taxon>
        <taxon>Bacillati</taxon>
        <taxon>Actinomycetota</taxon>
        <taxon>Actinomycetes</taxon>
        <taxon>Bifidobacteriales</taxon>
        <taxon>Bifidobacteriaceae</taxon>
        <taxon>Bifidobacterium</taxon>
    </lineage>
</organism>
<dbReference type="Pfam" id="PF00196">
    <property type="entry name" value="GerE"/>
    <property type="match status" value="1"/>
</dbReference>
<protein>
    <submittedName>
        <fullName evidence="6">Transcriptional regulatory protein DevR (DosR)</fullName>
    </submittedName>
</protein>
<dbReference type="PRINTS" id="PR00038">
    <property type="entry name" value="HTHLUXR"/>
</dbReference>
<dbReference type="Gene3D" id="1.10.10.10">
    <property type="entry name" value="Winged helix-like DNA-binding domain superfamily/Winged helix DNA-binding domain"/>
    <property type="match status" value="1"/>
</dbReference>
<dbReference type="GO" id="GO:0000160">
    <property type="term" value="P:phosphorelay signal transduction system"/>
    <property type="evidence" value="ECO:0007669"/>
    <property type="project" value="InterPro"/>
</dbReference>
<evidence type="ECO:0000259" key="5">
    <source>
        <dbReference type="PROSITE" id="PS50110"/>
    </source>
</evidence>
<dbReference type="Gene3D" id="3.40.50.2300">
    <property type="match status" value="1"/>
</dbReference>
<dbReference type="PROSITE" id="PS50043">
    <property type="entry name" value="HTH_LUXR_2"/>
    <property type="match status" value="1"/>
</dbReference>
<sequence length="220" mass="24300">MKRSGVSAVTAVTPIAILDNDAIALEGLSRIVERNRLGIVKWCARNGRDAVQRCADGDLMPRLLLVDMSLEGMSGVDACRQIRRRTAAVLLLGVTAFPVERYASRLMEAGAQGVVTKNEEARLVAAMQTVLDGSWFDGFESPRNAHMRLKHVSDDARMLLSDREEEVMILLSRGWSIADIADHMQVSRATAATYLSRARHKLGARTIRQAVAIWTGEDER</sequence>
<dbReference type="RefSeq" id="WP_101622582.1">
    <property type="nucleotide sequence ID" value="NZ_NMWT01000022.1"/>
</dbReference>
<evidence type="ECO:0000256" key="2">
    <source>
        <dbReference type="ARBA" id="ARBA00023125"/>
    </source>
</evidence>
<dbReference type="Pfam" id="PF00072">
    <property type="entry name" value="Response_reg"/>
    <property type="match status" value="1"/>
</dbReference>
<name>A0A2N5J085_9BIFI</name>
<dbReference type="InterPro" id="IPR001789">
    <property type="entry name" value="Sig_transdc_resp-reg_receiver"/>
</dbReference>
<dbReference type="GO" id="GO:0003677">
    <property type="term" value="F:DNA binding"/>
    <property type="evidence" value="ECO:0007669"/>
    <property type="project" value="UniProtKB-KW"/>
</dbReference>
<evidence type="ECO:0000259" key="4">
    <source>
        <dbReference type="PROSITE" id="PS50043"/>
    </source>
</evidence>
<feature type="domain" description="Response regulatory" evidence="5">
    <location>
        <begin position="14"/>
        <end position="132"/>
    </location>
</feature>
<dbReference type="InterPro" id="IPR016032">
    <property type="entry name" value="Sig_transdc_resp-reg_C-effctor"/>
</dbReference>
<dbReference type="CDD" id="cd06170">
    <property type="entry name" value="LuxR_C_like"/>
    <property type="match status" value="1"/>
</dbReference>
<reference evidence="6 7" key="1">
    <citation type="submission" date="2017-07" db="EMBL/GenBank/DDBJ databases">
        <title>Bifidobacterium novel species.</title>
        <authorList>
            <person name="Lugli G.A."/>
            <person name="Milani C."/>
            <person name="Duranti S."/>
            <person name="Mangifesta M."/>
        </authorList>
    </citation>
    <scope>NUCLEOTIDE SEQUENCE [LARGE SCALE GENOMIC DNA]</scope>
    <source>
        <strain evidence="6 7">77</strain>
    </source>
</reference>
<dbReference type="InterPro" id="IPR000792">
    <property type="entry name" value="Tscrpt_reg_LuxR_C"/>
</dbReference>
<evidence type="ECO:0000256" key="1">
    <source>
        <dbReference type="ARBA" id="ARBA00022553"/>
    </source>
</evidence>
<dbReference type="InterPro" id="IPR058245">
    <property type="entry name" value="NreC/VraR/RcsB-like_REC"/>
</dbReference>
<evidence type="ECO:0000313" key="6">
    <source>
        <dbReference type="EMBL" id="PLS27628.1"/>
    </source>
</evidence>
<dbReference type="OrthoDB" id="3240412at2"/>
<dbReference type="PROSITE" id="PS50110">
    <property type="entry name" value="RESPONSE_REGULATORY"/>
    <property type="match status" value="1"/>
</dbReference>
<feature type="modified residue" description="4-aspartylphosphate" evidence="3">
    <location>
        <position position="67"/>
    </location>
</feature>
<dbReference type="PANTHER" id="PTHR43214">
    <property type="entry name" value="TWO-COMPONENT RESPONSE REGULATOR"/>
    <property type="match status" value="1"/>
</dbReference>
<proteinExistence type="predicted"/>
<keyword evidence="2" id="KW-0238">DNA-binding</keyword>
<dbReference type="EMBL" id="NMWT01000022">
    <property type="protein sequence ID" value="PLS27628.1"/>
    <property type="molecule type" value="Genomic_DNA"/>
</dbReference>
<feature type="domain" description="HTH luxR-type" evidence="4">
    <location>
        <begin position="153"/>
        <end position="218"/>
    </location>
</feature>
<accession>A0A2N5J085</accession>
<dbReference type="PANTHER" id="PTHR43214:SF43">
    <property type="entry name" value="TWO-COMPONENT RESPONSE REGULATOR"/>
    <property type="match status" value="1"/>
</dbReference>
<evidence type="ECO:0000313" key="7">
    <source>
        <dbReference type="Proteomes" id="UP000235034"/>
    </source>
</evidence>
<keyword evidence="7" id="KW-1185">Reference proteome</keyword>
<dbReference type="InterPro" id="IPR039420">
    <property type="entry name" value="WalR-like"/>
</dbReference>
<dbReference type="SUPFAM" id="SSF52172">
    <property type="entry name" value="CheY-like"/>
    <property type="match status" value="1"/>
</dbReference>
<dbReference type="GO" id="GO:0006355">
    <property type="term" value="P:regulation of DNA-templated transcription"/>
    <property type="evidence" value="ECO:0007669"/>
    <property type="project" value="InterPro"/>
</dbReference>
<dbReference type="InterPro" id="IPR036388">
    <property type="entry name" value="WH-like_DNA-bd_sf"/>
</dbReference>
<comment type="caution">
    <text evidence="6">The sequence shown here is derived from an EMBL/GenBank/DDBJ whole genome shotgun (WGS) entry which is preliminary data.</text>
</comment>
<dbReference type="SMART" id="SM00448">
    <property type="entry name" value="REC"/>
    <property type="match status" value="1"/>
</dbReference>
<keyword evidence="1 3" id="KW-0597">Phosphoprotein</keyword>
<evidence type="ECO:0000256" key="3">
    <source>
        <dbReference type="PROSITE-ProRule" id="PRU00169"/>
    </source>
</evidence>
<dbReference type="AlphaFoldDB" id="A0A2N5J085"/>
<dbReference type="SUPFAM" id="SSF46894">
    <property type="entry name" value="C-terminal effector domain of the bipartite response regulators"/>
    <property type="match status" value="1"/>
</dbReference>
<dbReference type="SMART" id="SM00421">
    <property type="entry name" value="HTH_LUXR"/>
    <property type="match status" value="1"/>
</dbReference>
<dbReference type="InterPro" id="IPR011006">
    <property type="entry name" value="CheY-like_superfamily"/>
</dbReference>
<dbReference type="CDD" id="cd17535">
    <property type="entry name" value="REC_NarL-like"/>
    <property type="match status" value="1"/>
</dbReference>